<protein>
    <submittedName>
        <fullName evidence="3">Antibiotic biosynthesis monooxygenase</fullName>
    </submittedName>
</protein>
<feature type="domain" description="ABM" evidence="2">
    <location>
        <begin position="24"/>
        <end position="87"/>
    </location>
</feature>
<reference evidence="3 4" key="1">
    <citation type="submission" date="2016-04" db="EMBL/GenBank/DDBJ databases">
        <title>Deep-sea bacteria in the southern Pacific.</title>
        <authorList>
            <person name="Tang K."/>
        </authorList>
    </citation>
    <scope>NUCLEOTIDE SEQUENCE [LARGE SCALE GENOMIC DNA]</scope>
    <source>
        <strain evidence="3 4">JLT2014</strain>
    </source>
</reference>
<dbReference type="Proteomes" id="UP000187059">
    <property type="component" value="Chromosome"/>
</dbReference>
<dbReference type="Gene3D" id="3.30.70.100">
    <property type="match status" value="1"/>
</dbReference>
<dbReference type="GO" id="GO:0004497">
    <property type="term" value="F:monooxygenase activity"/>
    <property type="evidence" value="ECO:0007669"/>
    <property type="project" value="UniProtKB-KW"/>
</dbReference>
<dbReference type="EMBL" id="CP015093">
    <property type="protein sequence ID" value="APZ51592.1"/>
    <property type="molecule type" value="Genomic_DNA"/>
</dbReference>
<dbReference type="SUPFAM" id="SSF54909">
    <property type="entry name" value="Dimeric alpha+beta barrel"/>
    <property type="match status" value="1"/>
</dbReference>
<evidence type="ECO:0000256" key="1">
    <source>
        <dbReference type="SAM" id="SignalP"/>
    </source>
</evidence>
<keyword evidence="3" id="KW-0560">Oxidoreductase</keyword>
<gene>
    <name evidence="3" type="ORF">Ga0080574_TMP1258</name>
</gene>
<dbReference type="STRING" id="1250539.Ga0080574_TMP1258"/>
<sequence precursor="true">MTFPKILAPLAVLLLTGSAAIAEVTLINVFEVPPGQRDAAIAAWEKARDFLQEQPGYLSTALHGSLDPQARFSLVNIARWESPAHFADAIAAMRAAGAFPPVDGVVPNAALYEVVRAE</sequence>
<dbReference type="AlphaFoldDB" id="A0A1P8UQC7"/>
<dbReference type="Pfam" id="PF03992">
    <property type="entry name" value="ABM"/>
    <property type="match status" value="1"/>
</dbReference>
<feature type="chain" id="PRO_5012636844" evidence="1">
    <location>
        <begin position="23"/>
        <end position="118"/>
    </location>
</feature>
<name>A0A1P8UQC7_9RHOB</name>
<feature type="signal peptide" evidence="1">
    <location>
        <begin position="1"/>
        <end position="22"/>
    </location>
</feature>
<evidence type="ECO:0000259" key="2">
    <source>
        <dbReference type="Pfam" id="PF03992"/>
    </source>
</evidence>
<evidence type="ECO:0000313" key="4">
    <source>
        <dbReference type="Proteomes" id="UP000187059"/>
    </source>
</evidence>
<keyword evidence="4" id="KW-1185">Reference proteome</keyword>
<dbReference type="InterPro" id="IPR011008">
    <property type="entry name" value="Dimeric_a/b-barrel"/>
</dbReference>
<dbReference type="KEGG" id="paby:Ga0080574_TMP1258"/>
<evidence type="ECO:0000313" key="3">
    <source>
        <dbReference type="EMBL" id="APZ51592.1"/>
    </source>
</evidence>
<dbReference type="RefSeq" id="WP_237219329.1">
    <property type="nucleotide sequence ID" value="NZ_CP015093.1"/>
</dbReference>
<keyword evidence="1" id="KW-0732">Signal</keyword>
<organism evidence="3 4">
    <name type="scientific">Salipiger abyssi</name>
    <dbReference type="NCBI Taxonomy" id="1250539"/>
    <lineage>
        <taxon>Bacteria</taxon>
        <taxon>Pseudomonadati</taxon>
        <taxon>Pseudomonadota</taxon>
        <taxon>Alphaproteobacteria</taxon>
        <taxon>Rhodobacterales</taxon>
        <taxon>Roseobacteraceae</taxon>
        <taxon>Salipiger</taxon>
    </lineage>
</organism>
<dbReference type="InterPro" id="IPR007138">
    <property type="entry name" value="ABM_dom"/>
</dbReference>
<proteinExistence type="predicted"/>
<keyword evidence="3" id="KW-0503">Monooxygenase</keyword>
<accession>A0A1P8UQC7</accession>